<gene>
    <name evidence="3" type="ORF">ACFOLH_15370</name>
</gene>
<dbReference type="InterPro" id="IPR036661">
    <property type="entry name" value="Luciferase-like_sf"/>
</dbReference>
<name>A0ABV7WL76_9MICO</name>
<keyword evidence="4" id="KW-1185">Reference proteome</keyword>
<dbReference type="EMBL" id="JBHRWW010000012">
    <property type="protein sequence ID" value="MFC3689727.1"/>
    <property type="molecule type" value="Genomic_DNA"/>
</dbReference>
<dbReference type="Gene3D" id="3.20.20.30">
    <property type="entry name" value="Luciferase-like domain"/>
    <property type="match status" value="1"/>
</dbReference>
<evidence type="ECO:0000259" key="2">
    <source>
        <dbReference type="Pfam" id="PF00296"/>
    </source>
</evidence>
<dbReference type="PANTHER" id="PTHR43244">
    <property type="match status" value="1"/>
</dbReference>
<protein>
    <submittedName>
        <fullName evidence="3">LLM class flavin-dependent oxidoreductase</fullName>
    </submittedName>
</protein>
<dbReference type="InterPro" id="IPR050564">
    <property type="entry name" value="F420-G6PD/mer"/>
</dbReference>
<comment type="caution">
    <text evidence="3">The sequence shown here is derived from an EMBL/GenBank/DDBJ whole genome shotgun (WGS) entry which is preliminary data.</text>
</comment>
<dbReference type="InterPro" id="IPR011251">
    <property type="entry name" value="Luciferase-like_dom"/>
</dbReference>
<dbReference type="SUPFAM" id="SSF51679">
    <property type="entry name" value="Bacterial luciferase-like"/>
    <property type="match status" value="1"/>
</dbReference>
<dbReference type="PANTHER" id="PTHR43244:SF1">
    <property type="entry name" value="5,10-METHYLENETETRAHYDROMETHANOPTERIN REDUCTASE"/>
    <property type="match status" value="1"/>
</dbReference>
<evidence type="ECO:0000313" key="3">
    <source>
        <dbReference type="EMBL" id="MFC3689727.1"/>
    </source>
</evidence>
<feature type="domain" description="Luciferase-like" evidence="2">
    <location>
        <begin position="3"/>
        <end position="300"/>
    </location>
</feature>
<accession>A0ABV7WL76</accession>
<proteinExistence type="predicted"/>
<organism evidence="3 4">
    <name type="scientific">Aquipuribacter hungaricus</name>
    <dbReference type="NCBI Taxonomy" id="545624"/>
    <lineage>
        <taxon>Bacteria</taxon>
        <taxon>Bacillati</taxon>
        <taxon>Actinomycetota</taxon>
        <taxon>Actinomycetes</taxon>
        <taxon>Micrococcales</taxon>
        <taxon>Intrasporangiaceae</taxon>
        <taxon>Aquipuribacter</taxon>
    </lineage>
</organism>
<sequence>MTAPAAVGVMLPREVPPAEVARVARACEAAGFDEVWVVEDCFYTGGTTAAAIALAATSRVTVGIGILPAVARNPAFAAMELATLAGAFPGRVHAGIGHGVASWMEQVGAVPASWLTSIRETTDAVRDLLHGRTVTTDGDHVRLDQVALEFPPDQPPLVSLGVRGPRSVAVAGAHADGLVLAEPTPPSYVAAARARLDAAAAGSRVEGGRRITAYTWALTGDHVDPAERDAVLRERCTGAVRHGGTEAHTADLPAHVREHLQAVVDGTEELSDEALDLLAVRGDATAVRAAVAARHGAGADCVVLVPPRVDRGVDVLLEDVAALGAAVRG</sequence>
<evidence type="ECO:0000256" key="1">
    <source>
        <dbReference type="ARBA" id="ARBA00023002"/>
    </source>
</evidence>
<dbReference type="Pfam" id="PF00296">
    <property type="entry name" value="Bac_luciferase"/>
    <property type="match status" value="1"/>
</dbReference>
<keyword evidence="1" id="KW-0560">Oxidoreductase</keyword>
<evidence type="ECO:0000313" key="4">
    <source>
        <dbReference type="Proteomes" id="UP001595685"/>
    </source>
</evidence>
<dbReference type="Proteomes" id="UP001595685">
    <property type="component" value="Unassembled WGS sequence"/>
</dbReference>
<dbReference type="RefSeq" id="WP_340294195.1">
    <property type="nucleotide sequence ID" value="NZ_JBBEOI010000143.1"/>
</dbReference>
<reference evidence="4" key="1">
    <citation type="journal article" date="2019" name="Int. J. Syst. Evol. Microbiol.">
        <title>The Global Catalogue of Microorganisms (GCM) 10K type strain sequencing project: providing services to taxonomists for standard genome sequencing and annotation.</title>
        <authorList>
            <consortium name="The Broad Institute Genomics Platform"/>
            <consortium name="The Broad Institute Genome Sequencing Center for Infectious Disease"/>
            <person name="Wu L."/>
            <person name="Ma J."/>
        </authorList>
    </citation>
    <scope>NUCLEOTIDE SEQUENCE [LARGE SCALE GENOMIC DNA]</scope>
    <source>
        <strain evidence="4">NCAIM B.02333</strain>
    </source>
</reference>